<evidence type="ECO:0000256" key="7">
    <source>
        <dbReference type="ARBA" id="ARBA00023136"/>
    </source>
</evidence>
<dbReference type="GO" id="GO:0016020">
    <property type="term" value="C:membrane"/>
    <property type="evidence" value="ECO:0007669"/>
    <property type="project" value="UniProtKB-SubCell"/>
</dbReference>
<feature type="repeat" description="Solcar" evidence="8">
    <location>
        <begin position="137"/>
        <end position="238"/>
    </location>
</feature>
<dbReference type="SUPFAM" id="SSF103506">
    <property type="entry name" value="Mitochondrial carrier"/>
    <property type="match status" value="1"/>
</dbReference>
<evidence type="ECO:0000256" key="1">
    <source>
        <dbReference type="ARBA" id="ARBA00004141"/>
    </source>
</evidence>
<name>A0A6A5BYT2_NAEFO</name>
<dbReference type="InterPro" id="IPR023395">
    <property type="entry name" value="MCP_dom_sf"/>
</dbReference>
<dbReference type="Pfam" id="PF00153">
    <property type="entry name" value="Mito_carr"/>
    <property type="match status" value="3"/>
</dbReference>
<protein>
    <recommendedName>
        <fullName evidence="13">Mitochondrial carrier protein</fullName>
    </recommendedName>
</protein>
<feature type="transmembrane region" description="Helical" evidence="10">
    <location>
        <begin position="266"/>
        <end position="284"/>
    </location>
</feature>
<comment type="subcellular location">
    <subcellularLocation>
        <location evidence="1">Membrane</location>
        <topology evidence="1">Multi-pass membrane protein</topology>
    </subcellularLocation>
</comment>
<evidence type="ECO:0000256" key="3">
    <source>
        <dbReference type="ARBA" id="ARBA00022448"/>
    </source>
</evidence>
<comment type="similarity">
    <text evidence="2 9">Belongs to the mitochondrial carrier (TC 2.A.29) family.</text>
</comment>
<sequence length="364" mass="41312">MTTTTTTTNAFKASSSSSTLTTTSSSEFTPLQQRYKGVNTMISGVFSGAMANFVLHPLDCIKIRMQANDRGVKRTTFVGFQDFIKVTKLIYLEDGWKGFYRGLSSAMIGAGLAWGLYFTIYNSKKHEYEKEYGVNQVPTLQLTLCGLQAGVVTNLLTHPIWLIKTRLQLQNSVSDTVHTASTNSHHLQNIKYNGNWDCLRKIIKYEGVRSLYIGLTPSMLLISHGIIHFVCYDRMKSVYLNYKNEKRQESQEGSSPTLYHLNGTESFILGFLGKGIAGFVTYPLQVVKTRLQDKSNYYHQERYKSFSDALVKIYKHEGYKAFFRGIVPHVLKVSPNGAIVLMLNEQIMKLLFLAEERNFKQNHA</sequence>
<dbReference type="AlphaFoldDB" id="A0A6A5BYT2"/>
<feature type="transmembrane region" description="Helical" evidence="10">
    <location>
        <begin position="210"/>
        <end position="230"/>
    </location>
</feature>
<dbReference type="InterPro" id="IPR018108">
    <property type="entry name" value="MCP_transmembrane"/>
</dbReference>
<dbReference type="Gene3D" id="1.50.40.10">
    <property type="entry name" value="Mitochondrial carrier domain"/>
    <property type="match status" value="1"/>
</dbReference>
<dbReference type="PANTHER" id="PTHR45683">
    <property type="entry name" value="MITOCHONDRIAL NICOTINAMIDE ADENINE DINUCLEOTIDE TRANSPORTER 1-RELATED-RELATED"/>
    <property type="match status" value="1"/>
</dbReference>
<dbReference type="VEuPathDB" id="AmoebaDB:NfTy_019510"/>
<feature type="repeat" description="Solcar" evidence="8">
    <location>
        <begin position="265"/>
        <end position="350"/>
    </location>
</feature>
<dbReference type="RefSeq" id="XP_044567160.1">
    <property type="nucleotide sequence ID" value="XM_044701778.1"/>
</dbReference>
<keyword evidence="4 8" id="KW-0812">Transmembrane</keyword>
<organism evidence="11 12">
    <name type="scientific">Naegleria fowleri</name>
    <name type="common">Brain eating amoeba</name>
    <dbReference type="NCBI Taxonomy" id="5763"/>
    <lineage>
        <taxon>Eukaryota</taxon>
        <taxon>Discoba</taxon>
        <taxon>Heterolobosea</taxon>
        <taxon>Tetramitia</taxon>
        <taxon>Eutetramitia</taxon>
        <taxon>Vahlkampfiidae</taxon>
        <taxon>Naegleria</taxon>
    </lineage>
</organism>
<keyword evidence="6 10" id="KW-1133">Transmembrane helix</keyword>
<dbReference type="GeneID" id="68118592"/>
<dbReference type="VEuPathDB" id="AmoebaDB:FDP41_011377"/>
<gene>
    <name evidence="11" type="ORF">FDP41_011377</name>
</gene>
<dbReference type="PROSITE" id="PS50920">
    <property type="entry name" value="SOLCAR"/>
    <property type="match status" value="3"/>
</dbReference>
<proteinExistence type="inferred from homology"/>
<dbReference type="Proteomes" id="UP000444721">
    <property type="component" value="Unassembled WGS sequence"/>
</dbReference>
<dbReference type="GO" id="GO:0055085">
    <property type="term" value="P:transmembrane transport"/>
    <property type="evidence" value="ECO:0007669"/>
    <property type="project" value="InterPro"/>
</dbReference>
<accession>A0A6A5BYT2</accession>
<reference evidence="11 12" key="1">
    <citation type="journal article" date="2019" name="Sci. Rep.">
        <title>Nanopore sequencing improves the draft genome of the human pathogenic amoeba Naegleria fowleri.</title>
        <authorList>
            <person name="Liechti N."/>
            <person name="Schurch N."/>
            <person name="Bruggmann R."/>
            <person name="Wittwer M."/>
        </authorList>
    </citation>
    <scope>NUCLEOTIDE SEQUENCE [LARGE SCALE GENOMIC DNA]</scope>
    <source>
        <strain evidence="11 12">ATCC 30894</strain>
    </source>
</reference>
<evidence type="ECO:0000256" key="2">
    <source>
        <dbReference type="ARBA" id="ARBA00006375"/>
    </source>
</evidence>
<evidence type="ECO:0000313" key="12">
    <source>
        <dbReference type="Proteomes" id="UP000444721"/>
    </source>
</evidence>
<dbReference type="OrthoDB" id="428293at2759"/>
<dbReference type="GO" id="GO:0006862">
    <property type="term" value="P:nucleotide transport"/>
    <property type="evidence" value="ECO:0007669"/>
    <property type="project" value="InterPro"/>
</dbReference>
<feature type="transmembrane region" description="Helical" evidence="10">
    <location>
        <begin position="98"/>
        <end position="120"/>
    </location>
</feature>
<dbReference type="EMBL" id="VFQX01000009">
    <property type="protein sequence ID" value="KAF0982447.1"/>
    <property type="molecule type" value="Genomic_DNA"/>
</dbReference>
<evidence type="ECO:0000256" key="4">
    <source>
        <dbReference type="ARBA" id="ARBA00022692"/>
    </source>
</evidence>
<keyword evidence="7 8" id="KW-0472">Membrane</keyword>
<dbReference type="OMA" id="TTVWKHE"/>
<keyword evidence="5" id="KW-0677">Repeat</keyword>
<dbReference type="VEuPathDB" id="AmoebaDB:NF0034680"/>
<evidence type="ECO:0000256" key="10">
    <source>
        <dbReference type="SAM" id="Phobius"/>
    </source>
</evidence>
<dbReference type="InterPro" id="IPR044712">
    <property type="entry name" value="SLC25A32-like"/>
</dbReference>
<comment type="caution">
    <text evidence="11">The sequence shown here is derived from an EMBL/GenBank/DDBJ whole genome shotgun (WGS) entry which is preliminary data.</text>
</comment>
<keyword evidence="12" id="KW-1185">Reference proteome</keyword>
<evidence type="ECO:0000313" key="11">
    <source>
        <dbReference type="EMBL" id="KAF0982447.1"/>
    </source>
</evidence>
<evidence type="ECO:0000256" key="8">
    <source>
        <dbReference type="PROSITE-ProRule" id="PRU00282"/>
    </source>
</evidence>
<feature type="transmembrane region" description="Helical" evidence="10">
    <location>
        <begin position="140"/>
        <end position="163"/>
    </location>
</feature>
<evidence type="ECO:0008006" key="13">
    <source>
        <dbReference type="Google" id="ProtNLM"/>
    </source>
</evidence>
<feature type="repeat" description="Solcar" evidence="8">
    <location>
        <begin position="35"/>
        <end position="127"/>
    </location>
</feature>
<evidence type="ECO:0000256" key="9">
    <source>
        <dbReference type="RuleBase" id="RU000488"/>
    </source>
</evidence>
<keyword evidence="3 9" id="KW-0813">Transport</keyword>
<evidence type="ECO:0000256" key="5">
    <source>
        <dbReference type="ARBA" id="ARBA00022737"/>
    </source>
</evidence>
<evidence type="ECO:0000256" key="6">
    <source>
        <dbReference type="ARBA" id="ARBA00022989"/>
    </source>
</evidence>